<dbReference type="AlphaFoldDB" id="A0A1H8N8T6"/>
<dbReference type="Pfam" id="PF00480">
    <property type="entry name" value="ROK"/>
    <property type="match status" value="1"/>
</dbReference>
<proteinExistence type="inferred from homology"/>
<keyword evidence="3" id="KW-1185">Reference proteome</keyword>
<sequence length="291" mass="30634">MRHVLAFDIGGTFIKRAIVSEGGEIKHLEKVTTPTALAELYSVIQATTSQIDSEIIGIALSAPGAVQDNGVIAGVSALPYIHGPNIKKDIANLTGLPVALENDANCAALAEGWVGQATDVQDFVTFVIGTGIGGAIVKAGQIHKGAHGQGGEWGQMIVNEDGKLQAYSRVASTAALVRQVRKAHDLGALTGEAVFQLAEEGDSAALEAIERFYANLAMGICNIQSAYDPELVLIGGGISTRSGLVEQINQAIRKLVDQIDELTVYPEIRLCQFQADANLIGAANHFFKVCS</sequence>
<name>A0A1H8N8T6_9BACI</name>
<reference evidence="2 3" key="1">
    <citation type="submission" date="2016-10" db="EMBL/GenBank/DDBJ databases">
        <authorList>
            <person name="de Groot N.N."/>
        </authorList>
    </citation>
    <scope>NUCLEOTIDE SEQUENCE [LARGE SCALE GENOMIC DNA]</scope>
    <source>
        <strain evidence="2 3">CGMCC 1.10434</strain>
    </source>
</reference>
<dbReference type="InterPro" id="IPR043129">
    <property type="entry name" value="ATPase_NBD"/>
</dbReference>
<dbReference type="OrthoDB" id="9795247at2"/>
<keyword evidence="2" id="KW-0418">Kinase</keyword>
<protein>
    <submittedName>
        <fullName evidence="2">Sugar kinase of the NBD/HSP70 family, may contain an N-terminal HTH domain</fullName>
    </submittedName>
</protein>
<dbReference type="EMBL" id="FODJ01000005">
    <property type="protein sequence ID" value="SEO26101.1"/>
    <property type="molecule type" value="Genomic_DNA"/>
</dbReference>
<dbReference type="STRING" id="872970.SAMN04488134_105170"/>
<evidence type="ECO:0000313" key="2">
    <source>
        <dbReference type="EMBL" id="SEO26101.1"/>
    </source>
</evidence>
<keyword evidence="2" id="KW-0808">Transferase</keyword>
<evidence type="ECO:0000256" key="1">
    <source>
        <dbReference type="ARBA" id="ARBA00006479"/>
    </source>
</evidence>
<evidence type="ECO:0000313" key="3">
    <source>
        <dbReference type="Proteomes" id="UP000199300"/>
    </source>
</evidence>
<dbReference type="InterPro" id="IPR000600">
    <property type="entry name" value="ROK"/>
</dbReference>
<dbReference type="SUPFAM" id="SSF53067">
    <property type="entry name" value="Actin-like ATPase domain"/>
    <property type="match status" value="1"/>
</dbReference>
<accession>A0A1H8N8T6</accession>
<dbReference type="PANTHER" id="PTHR18964:SF170">
    <property type="entry name" value="SUGAR KINASE"/>
    <property type="match status" value="1"/>
</dbReference>
<dbReference type="CDD" id="cd24152">
    <property type="entry name" value="ASKHA_NBD_ROK-like"/>
    <property type="match status" value="1"/>
</dbReference>
<dbReference type="Gene3D" id="3.30.420.40">
    <property type="match status" value="2"/>
</dbReference>
<dbReference type="PANTHER" id="PTHR18964">
    <property type="entry name" value="ROK (REPRESSOR, ORF, KINASE) FAMILY"/>
    <property type="match status" value="1"/>
</dbReference>
<dbReference type="GO" id="GO:0016301">
    <property type="term" value="F:kinase activity"/>
    <property type="evidence" value="ECO:0007669"/>
    <property type="project" value="UniProtKB-KW"/>
</dbReference>
<gene>
    <name evidence="2" type="ORF">SAMN04488134_105170</name>
</gene>
<organism evidence="2 3">
    <name type="scientific">Amphibacillus marinus</name>
    <dbReference type="NCBI Taxonomy" id="872970"/>
    <lineage>
        <taxon>Bacteria</taxon>
        <taxon>Bacillati</taxon>
        <taxon>Bacillota</taxon>
        <taxon>Bacilli</taxon>
        <taxon>Bacillales</taxon>
        <taxon>Bacillaceae</taxon>
        <taxon>Amphibacillus</taxon>
    </lineage>
</organism>
<dbReference type="RefSeq" id="WP_091497064.1">
    <property type="nucleotide sequence ID" value="NZ_FODJ01000005.1"/>
</dbReference>
<comment type="similarity">
    <text evidence="1">Belongs to the ROK (NagC/XylR) family.</text>
</comment>
<dbReference type="Proteomes" id="UP000199300">
    <property type="component" value="Unassembled WGS sequence"/>
</dbReference>